<proteinExistence type="predicted"/>
<keyword evidence="3" id="KW-1185">Reference proteome</keyword>
<reference evidence="2 3" key="1">
    <citation type="submission" date="2017-12" db="EMBL/GenBank/DDBJ databases">
        <title>Comparative genomics of Botrytis spp.</title>
        <authorList>
            <person name="Valero-Jimenez C.A."/>
            <person name="Tapia P."/>
            <person name="Veloso J."/>
            <person name="Silva-Moreno E."/>
            <person name="Staats M."/>
            <person name="Valdes J.H."/>
            <person name="Van Kan J.A.L."/>
        </authorList>
    </citation>
    <scope>NUCLEOTIDE SEQUENCE [LARGE SCALE GENOMIC DNA]</scope>
    <source>
        <strain evidence="2 3">MUCL11595</strain>
    </source>
</reference>
<feature type="region of interest" description="Disordered" evidence="1">
    <location>
        <begin position="252"/>
        <end position="371"/>
    </location>
</feature>
<feature type="compositionally biased region" description="Basic and acidic residues" evidence="1">
    <location>
        <begin position="454"/>
        <end position="470"/>
    </location>
</feature>
<feature type="compositionally biased region" description="Pro residues" evidence="1">
    <location>
        <begin position="984"/>
        <end position="1016"/>
    </location>
</feature>
<feature type="compositionally biased region" description="Basic and acidic residues" evidence="1">
    <location>
        <begin position="282"/>
        <end position="291"/>
    </location>
</feature>
<gene>
    <name evidence="2" type="ORF">BCON_0028g00480</name>
</gene>
<feature type="compositionally biased region" description="Basic and acidic residues" evidence="1">
    <location>
        <begin position="549"/>
        <end position="588"/>
    </location>
</feature>
<feature type="compositionally biased region" description="Low complexity" evidence="1">
    <location>
        <begin position="528"/>
        <end position="538"/>
    </location>
</feature>
<protein>
    <submittedName>
        <fullName evidence="2">Uncharacterized protein</fullName>
    </submittedName>
</protein>
<feature type="compositionally biased region" description="Low complexity" evidence="1">
    <location>
        <begin position="941"/>
        <end position="954"/>
    </location>
</feature>
<dbReference type="EMBL" id="PQXN01000028">
    <property type="protein sequence ID" value="TGO61331.1"/>
    <property type="molecule type" value="Genomic_DNA"/>
</dbReference>
<comment type="caution">
    <text evidence="2">The sequence shown here is derived from an EMBL/GenBank/DDBJ whole genome shotgun (WGS) entry which is preliminary data.</text>
</comment>
<accession>A0A4Z1IIC0</accession>
<sequence length="1109" mass="124234">MSRTWKFTGDNYESGLGAGKGRKFVETNQSQQGGRRERQEDPPSPSPSDRGHGSYAPSTSSYSMAQPGQIQGQEPDLRASQQFHLQIVSTSSTDAPTAPPTIVVQPATPTPVIRRRLSLPTLRGSQVDPGSSSLQHRSVRSTRHGVRKGAHKFASERFDRSDPFTRCRKSENEYSKQTSLIETQGKDMQGLEMGLSRLSPDSEELQGRHKNWRMSNAVQRYQRQAEFQPRPDDNFEVEDITEIEDDHHLVQWNDGQYTSQRPTSTVPNSGTRLRPSSSESDAQFRERRHDYGSVPAYTSSGSAEHNFPRYTSDQPRYVRQPNSVHIRQPGERSFSSTAYATQRRYRTPSPSPPPSPPLRIKISRHRPPPSPPYSVFRNQSTFTPAARFQTNPGLSSMNHRYDYMSTARPDQYTGARGAQKTSFRTAEGNDAYRRFLRSETGMIDISRWETGRLGEAKARHESPRSFERGRPPGNASSPSFREENDRYPNEAKSANRCNEGLSLALSDPLTSSFTTVAGYREDDDSSTDTESVYSDTSSKTPSQTSSVGRDPKDRSQRQDHYKAPARHPLENHGYDTSHAHHDSQEQERRDRLAICIHPDQRVSSDVRFPFPKQMEFRPPDVLSMYDAHGFTRGGYEMLALNVGGDEKKFPWSIVCPPDQKVILTNSRREENARSRKNDEIQERLTESNDRIVEEWLVERLCEMRPKAAEKLRQRRDHPESVQSAASSVSNTTSKSSTHRSSKSSAASHRQHTPQDPKTQTSNTLVDDYNKKRRPGATGTHAQSSSGSVASSKPSRLTRLFKEISNSDKGASSQHRASSSVSSGFTAPTSVHASECGSVASKYPAAQHARIKSWRQAVVPYGHEQQALVPFEQPRNSASAIQYPQPDNRVVLYKPSADMEAASCSALVLHEPKESQQSSSAPRRVDHATRVAQKPQAKSRSEYSQSSSGRSSGSSCAMSTDGNRSEKQKRPRPRKSSRRSNIRPQHPPQHPPPPPPPQFQAPRAPGQPPPRPRPGPPYGSCIPPSLMDQRGPPQPSYCPPCPSYCTDRLIYPPQTEFQTLKEKLSATEKLTEATVGLLVEMEIYNDNADAMRYATHMYYPGFSFLPTYNI</sequence>
<dbReference type="AlphaFoldDB" id="A0A4Z1IIC0"/>
<feature type="compositionally biased region" description="Basic and acidic residues" evidence="1">
    <location>
        <begin position="708"/>
        <end position="719"/>
    </location>
</feature>
<feature type="compositionally biased region" description="Polar residues" evidence="1">
    <location>
        <begin position="79"/>
        <end position="88"/>
    </location>
</feature>
<feature type="compositionally biased region" description="Polar residues" evidence="1">
    <location>
        <begin position="56"/>
        <end position="72"/>
    </location>
</feature>
<feature type="region of interest" description="Disordered" evidence="1">
    <location>
        <begin position="1"/>
        <end position="152"/>
    </location>
</feature>
<feature type="compositionally biased region" description="Basic residues" evidence="1">
    <location>
        <begin position="968"/>
        <end position="980"/>
    </location>
</feature>
<feature type="region of interest" description="Disordered" evidence="1">
    <location>
        <begin position="516"/>
        <end position="588"/>
    </location>
</feature>
<evidence type="ECO:0000256" key="1">
    <source>
        <dbReference type="SAM" id="MobiDB-lite"/>
    </source>
</evidence>
<feature type="compositionally biased region" description="Basic residues" evidence="1">
    <location>
        <begin position="137"/>
        <end position="151"/>
    </location>
</feature>
<feature type="region of interest" description="Disordered" evidence="1">
    <location>
        <begin position="454"/>
        <end position="493"/>
    </location>
</feature>
<feature type="region of interest" description="Disordered" evidence="1">
    <location>
        <begin position="910"/>
        <end position="1035"/>
    </location>
</feature>
<organism evidence="2 3">
    <name type="scientific">Botryotinia convoluta</name>
    <dbReference type="NCBI Taxonomy" id="54673"/>
    <lineage>
        <taxon>Eukaryota</taxon>
        <taxon>Fungi</taxon>
        <taxon>Dikarya</taxon>
        <taxon>Ascomycota</taxon>
        <taxon>Pezizomycotina</taxon>
        <taxon>Leotiomycetes</taxon>
        <taxon>Helotiales</taxon>
        <taxon>Sclerotiniaceae</taxon>
        <taxon>Botryotinia</taxon>
    </lineage>
</organism>
<dbReference type="OrthoDB" id="3562717at2759"/>
<dbReference type="Proteomes" id="UP000297527">
    <property type="component" value="Unassembled WGS sequence"/>
</dbReference>
<feature type="compositionally biased region" description="Low complexity" evidence="1">
    <location>
        <begin position="811"/>
        <end position="822"/>
    </location>
</feature>
<feature type="compositionally biased region" description="Polar residues" evidence="1">
    <location>
        <begin position="753"/>
        <end position="764"/>
    </location>
</feature>
<feature type="compositionally biased region" description="Basic and acidic residues" evidence="1">
    <location>
        <begin position="480"/>
        <end position="489"/>
    </location>
</feature>
<evidence type="ECO:0000313" key="3">
    <source>
        <dbReference type="Proteomes" id="UP000297527"/>
    </source>
</evidence>
<feature type="compositionally biased region" description="Low complexity" evidence="1">
    <location>
        <begin position="783"/>
        <end position="794"/>
    </location>
</feature>
<feature type="compositionally biased region" description="Low complexity" evidence="1">
    <location>
        <begin position="720"/>
        <end position="735"/>
    </location>
</feature>
<name>A0A4Z1IIC0_9HELO</name>
<feature type="region of interest" description="Disordered" evidence="1">
    <location>
        <begin position="708"/>
        <end position="830"/>
    </location>
</feature>
<feature type="compositionally biased region" description="Polar residues" evidence="1">
    <location>
        <begin position="253"/>
        <end position="281"/>
    </location>
</feature>
<feature type="compositionally biased region" description="Polar residues" evidence="1">
    <location>
        <begin position="296"/>
        <end position="325"/>
    </location>
</feature>
<evidence type="ECO:0000313" key="2">
    <source>
        <dbReference type="EMBL" id="TGO61331.1"/>
    </source>
</evidence>